<keyword evidence="6" id="KW-1185">Reference proteome</keyword>
<evidence type="ECO:0000259" key="4">
    <source>
        <dbReference type="Pfam" id="PF13872"/>
    </source>
</evidence>
<feature type="region of interest" description="Disordered" evidence="2">
    <location>
        <begin position="1"/>
        <end position="57"/>
    </location>
</feature>
<dbReference type="Pfam" id="PF13872">
    <property type="entry name" value="AAA_34"/>
    <property type="match status" value="1"/>
</dbReference>
<feature type="compositionally biased region" description="Gly residues" evidence="2">
    <location>
        <begin position="1440"/>
        <end position="1449"/>
    </location>
</feature>
<evidence type="ECO:0000256" key="2">
    <source>
        <dbReference type="SAM" id="MobiDB-lite"/>
    </source>
</evidence>
<dbReference type="OrthoDB" id="421838at2759"/>
<protein>
    <submittedName>
        <fullName evidence="5">Sbno1 protein</fullName>
    </submittedName>
</protein>
<reference evidence="6" key="1">
    <citation type="journal article" date="2015" name="PLoS Genet.">
        <title>Genome Sequence and Transcriptome Analyses of Chrysochromulina tobin: Metabolic Tools for Enhanced Algal Fitness in the Prominent Order Prymnesiales (Haptophyceae).</title>
        <authorList>
            <person name="Hovde B.T."/>
            <person name="Deodato C.R."/>
            <person name="Hunsperger H.M."/>
            <person name="Ryken S.A."/>
            <person name="Yost W."/>
            <person name="Jha R.K."/>
            <person name="Patterson J."/>
            <person name="Monnat R.J. Jr."/>
            <person name="Barlow S.B."/>
            <person name="Starkenburg S.R."/>
            <person name="Cattolico R.A."/>
        </authorList>
    </citation>
    <scope>NUCLEOTIDE SEQUENCE</scope>
    <source>
        <strain evidence="6">CCMP291</strain>
    </source>
</reference>
<dbReference type="InterPro" id="IPR027417">
    <property type="entry name" value="P-loop_NTPase"/>
</dbReference>
<organism evidence="5 6">
    <name type="scientific">Chrysochromulina tobinii</name>
    <dbReference type="NCBI Taxonomy" id="1460289"/>
    <lineage>
        <taxon>Eukaryota</taxon>
        <taxon>Haptista</taxon>
        <taxon>Haptophyta</taxon>
        <taxon>Prymnesiophyceae</taxon>
        <taxon>Prymnesiales</taxon>
        <taxon>Chrysochromulinaceae</taxon>
        <taxon>Chrysochromulina</taxon>
    </lineage>
</organism>
<dbReference type="SUPFAM" id="SSF52540">
    <property type="entry name" value="P-loop containing nucleoside triphosphate hydrolases"/>
    <property type="match status" value="1"/>
</dbReference>
<dbReference type="GO" id="GO:0031490">
    <property type="term" value="F:chromatin DNA binding"/>
    <property type="evidence" value="ECO:0007669"/>
    <property type="project" value="TreeGrafter"/>
</dbReference>
<dbReference type="InterPro" id="IPR026741">
    <property type="entry name" value="SNO"/>
</dbReference>
<dbReference type="GO" id="GO:0005634">
    <property type="term" value="C:nucleus"/>
    <property type="evidence" value="ECO:0007669"/>
    <property type="project" value="TreeGrafter"/>
</dbReference>
<dbReference type="GO" id="GO:0042393">
    <property type="term" value="F:histone binding"/>
    <property type="evidence" value="ECO:0007669"/>
    <property type="project" value="TreeGrafter"/>
</dbReference>
<dbReference type="GO" id="GO:0006355">
    <property type="term" value="P:regulation of DNA-templated transcription"/>
    <property type="evidence" value="ECO:0007669"/>
    <property type="project" value="InterPro"/>
</dbReference>
<evidence type="ECO:0000313" key="6">
    <source>
        <dbReference type="Proteomes" id="UP000037460"/>
    </source>
</evidence>
<feature type="domain" description="Strawberry notch AAA" evidence="4">
    <location>
        <begin position="545"/>
        <end position="855"/>
    </location>
</feature>
<dbReference type="Gene3D" id="3.40.50.10810">
    <property type="entry name" value="Tandem AAA-ATPase domain"/>
    <property type="match status" value="1"/>
</dbReference>
<evidence type="ECO:0000259" key="3">
    <source>
        <dbReference type="Pfam" id="PF13871"/>
    </source>
</evidence>
<dbReference type="EMBL" id="JWZX01002660">
    <property type="protein sequence ID" value="KOO27813.1"/>
    <property type="molecule type" value="Genomic_DNA"/>
</dbReference>
<dbReference type="PANTHER" id="PTHR12706:SF30">
    <property type="entry name" value="PROTEIN STRAWBERRY NOTCH-RELATED"/>
    <property type="match status" value="1"/>
</dbReference>
<comment type="similarity">
    <text evidence="1">Belongs to the SBNO family.</text>
</comment>
<accession>A0A0M0JNH2</accession>
<name>A0A0M0JNH2_9EUKA</name>
<feature type="compositionally biased region" description="Low complexity" evidence="2">
    <location>
        <begin position="18"/>
        <end position="34"/>
    </location>
</feature>
<comment type="caution">
    <text evidence="5">The sequence shown here is derived from an EMBL/GenBank/DDBJ whole genome shotgun (WGS) entry which is preliminary data.</text>
</comment>
<proteinExistence type="inferred from homology"/>
<evidence type="ECO:0000313" key="5">
    <source>
        <dbReference type="EMBL" id="KOO27813.1"/>
    </source>
</evidence>
<dbReference type="Proteomes" id="UP000037460">
    <property type="component" value="Unassembled WGS sequence"/>
</dbReference>
<feature type="compositionally biased region" description="Basic and acidic residues" evidence="2">
    <location>
        <begin position="1"/>
        <end position="11"/>
    </location>
</feature>
<dbReference type="PANTHER" id="PTHR12706">
    <property type="entry name" value="STRAWBERRY NOTCH-RELATED"/>
    <property type="match status" value="1"/>
</dbReference>
<sequence length="1544" mass="167089">AGERSKSEGRARSRAAGRCRVTTSSRVGVAPRAGSGRGSARRGACGSGRGSAPSQLALTAPQCSKPTVLEAAWMQIDDASAEGTGRGVAAAPDNIAATSVMAVDSAFLSSLDAHDQKLEEEARAKQKLKLPALARLKEGAAAMKAFLAEQDEATVVAGLAPAVKANVREAEVAKVRIVQFRALKALLKFRASAAGVGPSDSDRGHLTQLLAKATSITEKYLRPKPWLESYLPGGEYKAPASETMRCDHCSKSIDGEGGVIIEMSLDYPNREIYETYCPSCAATRCSKTPVSELVAKGLAQHAVEKGSDDGSEAEGDGVDEIDIYCQICSETVAFVEEDLCHTLYAGCETICVCDDCYPEIVTPAREGDCKACGLKTRNGHYHMGEPELMLCPNCFGAAEKTRLEAQKSKFSPTGFSLKEKPKQALLKNLIMSELLVNESSSPDDMHSTVSSLLGEKSLFSQLTKFLEAQLAPSFAAFKLSTAWKGFSIDASAPGSALALVGDASEGDYKPTFASPLENPDAQLANVSASDSYADYEPAKLDFGPPHVEHVVESASLACVAPTDVTYQLALPAEALSSGVLSRVQLEAVVYALQQQEKHLPRGARAGFFIGDGTGVGKGRELAAIVWENWLRGRKRACWFTCNNDLVVDARRDLDDIGASDIPLRSLTGLDAGRRIADDFDEGVLLVTYSCLVASSKVQGRQCSRYRQLLEWLEESAEDGASYDGVLAFDEAHKAKGAAHDQPVGMAVVELQRNLPDARVVYLSATGATQVKDMAYMERLGLWGPGTYFKDFQAIEATLYQHNASGADGAAGALEMFAVQLKSSGAYVARSLGLRGVDFHLEVAKLSEEQTKLYDACANFWIDIWCELKEFEPPHWEGTFTSAQVKFFQQLILSFKVPEICRHTRMALRAGKCVVIGLQSTGDSAVKESMARAARADGGGGGSLGMSQLVSAAREVVEGLLDTLSNSVDKKGSYTQGVLFGYLRHRVKQQLDALNLPAAALDELVNYFGPSNVAEMTGRSHRLLKETAANGREQFVLRARAEKGVPHAKMNVVERQRFQSGEKLIAILSDAGATGFSLHADKTQPNQRRRLHIVPELGWSASKIVQQFGRTHRTNQLTPPEYLLLTCECAGESLTGSAVARKLEGLGALTKGDKTAGRGETAGSLGTNLETSVGLEALKQLRYRRKDPLSFSVENVEEIFVLSGTSLELTSKQYQVLYDIKTVKVFLTRLQLLPVGHQQAMLRFFLSKMRQTDNAMALQSESNSVKVVRETVVFQNPANTAEKVTVAEIECDHSCSWQTALDLAVAGGGKSNIFDPRFLVGFFCNRGDPTYQIFLVLPVDAARVKVVFPFRFSGGFYPPGHIVTNCFKLVDPVRIRRMWEQSFAQAVAASSHLERFALVNGSVFSIWYNMRKALDPEFNPDHASSSSMREELADSASAGGRRSGGRGAGGRSYTFQPNVKIQLLTTSDGKKRGGIRLNTDVRSGLAMPSSWMIHCGRITKAGAAKDLSASIEANVACRRQKCMVEGHSEVDKLEKSLDLCKRTLH</sequence>
<feature type="non-terminal residue" evidence="5">
    <location>
        <position position="1"/>
    </location>
</feature>
<dbReference type="Pfam" id="PF13871">
    <property type="entry name" value="Helicase_C_4"/>
    <property type="match status" value="1"/>
</dbReference>
<feature type="domain" description="Strawberry notch helicase C" evidence="3">
    <location>
        <begin position="999"/>
        <end position="1253"/>
    </location>
</feature>
<dbReference type="InterPro" id="IPR039187">
    <property type="entry name" value="SNO_AAA"/>
</dbReference>
<dbReference type="InterPro" id="IPR026937">
    <property type="entry name" value="SBNO_Helicase_C_dom"/>
</dbReference>
<feature type="region of interest" description="Disordered" evidence="2">
    <location>
        <begin position="1419"/>
        <end position="1452"/>
    </location>
</feature>
<dbReference type="InterPro" id="IPR038718">
    <property type="entry name" value="SNF2-like_sf"/>
</dbReference>
<gene>
    <name evidence="5" type="ORF">Ctob_009041</name>
</gene>
<evidence type="ECO:0000256" key="1">
    <source>
        <dbReference type="ARBA" id="ARBA00006992"/>
    </source>
</evidence>